<comment type="similarity">
    <text evidence="4">Belongs to the neutral sphingomyelinase family.</text>
</comment>
<keyword evidence="9" id="KW-0746">Sphingolipid metabolism</keyword>
<keyword evidence="7" id="KW-0378">Hydrolase</keyword>
<dbReference type="SUPFAM" id="SSF47113">
    <property type="entry name" value="Histone-fold"/>
    <property type="match status" value="1"/>
</dbReference>
<dbReference type="PANTHER" id="PTHR16320">
    <property type="entry name" value="SPHINGOMYELINASE FAMILY MEMBER"/>
    <property type="match status" value="1"/>
</dbReference>
<dbReference type="Pfam" id="PF03372">
    <property type="entry name" value="Exo_endo_phos"/>
    <property type="match status" value="1"/>
</dbReference>
<keyword evidence="6" id="KW-0479">Metal-binding</keyword>
<evidence type="ECO:0000256" key="11">
    <source>
        <dbReference type="ARBA" id="ARBA00023098"/>
    </source>
</evidence>
<feature type="domain" description="Endonuclease/exonuclease/phosphatase" evidence="15">
    <location>
        <begin position="16"/>
        <end position="296"/>
    </location>
</feature>
<feature type="compositionally biased region" description="Low complexity" evidence="13">
    <location>
        <begin position="874"/>
        <end position="898"/>
    </location>
</feature>
<evidence type="ECO:0000256" key="4">
    <source>
        <dbReference type="ARBA" id="ARBA00006335"/>
    </source>
</evidence>
<comment type="pathway">
    <text evidence="2">Lipid metabolism; sphingolipid metabolism.</text>
</comment>
<feature type="compositionally biased region" description="Low complexity" evidence="13">
    <location>
        <begin position="528"/>
        <end position="543"/>
    </location>
</feature>
<dbReference type="FunFam" id="3.60.10.10:FF:000059">
    <property type="entry name" value="Inositol phosphosphingolipids phospholipase C"/>
    <property type="match status" value="1"/>
</dbReference>
<dbReference type="FunFam" id="1.10.20.10:FF:000037">
    <property type="entry name" value="Transcription initiation factor TFIID subunit 12"/>
    <property type="match status" value="1"/>
</dbReference>
<evidence type="ECO:0000256" key="9">
    <source>
        <dbReference type="ARBA" id="ARBA00022919"/>
    </source>
</evidence>
<feature type="compositionally biased region" description="Basic and acidic residues" evidence="13">
    <location>
        <begin position="544"/>
        <end position="560"/>
    </location>
</feature>
<accession>A0A6A6TP33</accession>
<protein>
    <recommendedName>
        <fullName evidence="19">Transcription initiation factor TFIID subunit 12 domain-containing protein</fullName>
    </recommendedName>
</protein>
<feature type="transmembrane region" description="Helical" evidence="14">
    <location>
        <begin position="412"/>
        <end position="438"/>
    </location>
</feature>
<feature type="transmembrane region" description="Helical" evidence="14">
    <location>
        <begin position="387"/>
        <end position="406"/>
    </location>
</feature>
<evidence type="ECO:0000256" key="8">
    <source>
        <dbReference type="ARBA" id="ARBA00022842"/>
    </source>
</evidence>
<dbReference type="GO" id="GO:0016020">
    <property type="term" value="C:membrane"/>
    <property type="evidence" value="ECO:0007669"/>
    <property type="project" value="UniProtKB-SubCell"/>
</dbReference>
<evidence type="ECO:0000256" key="7">
    <source>
        <dbReference type="ARBA" id="ARBA00022801"/>
    </source>
</evidence>
<feature type="domain" description="Transcription initiation factor TFIID subunit 12" evidence="16">
    <location>
        <begin position="999"/>
        <end position="1068"/>
    </location>
</feature>
<dbReference type="EMBL" id="MU004292">
    <property type="protein sequence ID" value="KAF2661825.1"/>
    <property type="molecule type" value="Genomic_DNA"/>
</dbReference>
<dbReference type="GO" id="GO:0006352">
    <property type="term" value="P:DNA-templated transcription initiation"/>
    <property type="evidence" value="ECO:0007669"/>
    <property type="project" value="InterPro"/>
</dbReference>
<evidence type="ECO:0000256" key="10">
    <source>
        <dbReference type="ARBA" id="ARBA00022989"/>
    </source>
</evidence>
<keyword evidence="12 14" id="KW-0472">Membrane</keyword>
<dbReference type="InterPro" id="IPR009072">
    <property type="entry name" value="Histone-fold"/>
</dbReference>
<evidence type="ECO:0000313" key="17">
    <source>
        <dbReference type="EMBL" id="KAF2661825.1"/>
    </source>
</evidence>
<keyword evidence="11" id="KW-0443">Lipid metabolism</keyword>
<dbReference type="CDD" id="cd07981">
    <property type="entry name" value="HFD_TAF12"/>
    <property type="match status" value="1"/>
</dbReference>
<dbReference type="InterPro" id="IPR005135">
    <property type="entry name" value="Endo/exonuclease/phosphatase"/>
</dbReference>
<feature type="region of interest" description="Disordered" evidence="13">
    <location>
        <begin position="465"/>
        <end position="700"/>
    </location>
</feature>
<organism evidence="17 18">
    <name type="scientific">Lophiostoma macrostomum CBS 122681</name>
    <dbReference type="NCBI Taxonomy" id="1314788"/>
    <lineage>
        <taxon>Eukaryota</taxon>
        <taxon>Fungi</taxon>
        <taxon>Dikarya</taxon>
        <taxon>Ascomycota</taxon>
        <taxon>Pezizomycotina</taxon>
        <taxon>Dothideomycetes</taxon>
        <taxon>Pleosporomycetidae</taxon>
        <taxon>Pleosporales</taxon>
        <taxon>Lophiostomataceae</taxon>
        <taxon>Lophiostoma</taxon>
    </lineage>
</organism>
<comment type="pathway">
    <text evidence="3">Sphingolipid metabolism.</text>
</comment>
<evidence type="ECO:0000256" key="1">
    <source>
        <dbReference type="ARBA" id="ARBA00004141"/>
    </source>
</evidence>
<dbReference type="Proteomes" id="UP000799324">
    <property type="component" value="Unassembled WGS sequence"/>
</dbReference>
<evidence type="ECO:0008006" key="19">
    <source>
        <dbReference type="Google" id="ProtNLM"/>
    </source>
</evidence>
<dbReference type="GO" id="GO:0006665">
    <property type="term" value="P:sphingolipid metabolic process"/>
    <property type="evidence" value="ECO:0007669"/>
    <property type="project" value="UniProtKB-KW"/>
</dbReference>
<feature type="compositionally biased region" description="Basic and acidic residues" evidence="13">
    <location>
        <begin position="575"/>
        <end position="589"/>
    </location>
</feature>
<sequence>MASNDAHSPPASLRILSLNCWGLKYIATLRNERLTEIGNQIAAANPLPDIVGLQECWTQQDYNAIRERTQHFLPYGKFYHSGIFGGGLVILSRWPIVESNMYRYPLNGRPAAFYRGDWFVGKGVACARIRMGPSRRDIAEVFCTHLHAPYEAEPHDSYLCHRTAQAWEIAKLMRGAAERGHLVIGLGDFNMIPLSLAHRIIETHSPVRDVWRILHPESSIGAAWDKVEQARGVPTPSADYNITENGATCDSALNSWRWNEAHKKRLKKGENVVIEGSVSDPGAKRLDYIFFSSGSRHDVATGEATQEWTLKEANVGMIGRHPTLHCSLSDHFSVEATLIRSTPNPSLVEHAPWALQDTYLPIDVYQEVLANTSKYMIRERIQRKLRLGHFGFQFMLSVGCLIGVWWSPHNYVSFILMLLSSLSLSLGVIEGLMGGLFVGSELRALKEFEWEEFVRLNRGLRDSQPQVPQPLLPQVYNSDSGPEAQSTHLSRHCKRLYQTSHTLHPPGHPSVHSLTQALPPLTPQHEQPTAAASATRPTATAAAEARRSREAAMPERRPEAEVPACTPEHNQASSKLREWSSKLIAQERSHRARIKSQSQASQPNPAMQQPGQGQPGQQVQQAAQPGSEQQQPAPAKPQAPTQSAAGSQQQPNQAQGGQPNPQQQPPQVNPEIMKHVEQFPYALQPPPQGGPVPGTPEAAAKLKEARNTYLMVLVKQEKSTNKVKALQNLIQQREKTGQPIPPELINEKQKSEAEYFNAKKYIEEFRRKQKEWKEWSIAAQGGQRPAGQQQAQPAAQPLQPQSQPAVKPEPQIKVEGGQQPQPAGQFGNMQSGGTPQNNGSAQNAQAPRPPPQAHAQQSGQFTPGQQGPPRPQINPQQANASMQQQNNSPHPHSASSNPAGPPVPLSHQAASDQRTNTPLQTGQGSFHAPGSREREQLNNPKMPIPRTLPVTQPVPVSMGGGGRPTLAGPTNGAPGPMGQPVIQKFPPFQLEGEGDRVLSKRKLDELVRQVTGGTEDALTPEVEEAMLQLADEFVDTVITSACKLSKLRESSALEIRDLQVILERNYNIRIPGYASDEVRTVRKLVPAPGWTQKMNAVQAAKVMGGKTDT</sequence>
<dbReference type="PANTHER" id="PTHR16320:SF24">
    <property type="entry name" value="PHOSPHODIESTERASE, PUTATIVE-RELATED"/>
    <property type="match status" value="1"/>
</dbReference>
<evidence type="ECO:0000259" key="15">
    <source>
        <dbReference type="Pfam" id="PF03372"/>
    </source>
</evidence>
<evidence type="ECO:0000256" key="6">
    <source>
        <dbReference type="ARBA" id="ARBA00022723"/>
    </source>
</evidence>
<feature type="compositionally biased region" description="Polar residues" evidence="13">
    <location>
        <begin position="908"/>
        <end position="924"/>
    </location>
</feature>
<evidence type="ECO:0000256" key="14">
    <source>
        <dbReference type="SAM" id="Phobius"/>
    </source>
</evidence>
<dbReference type="InterPro" id="IPR003228">
    <property type="entry name" value="TFIID_TAF12_dom"/>
</dbReference>
<dbReference type="Gene3D" id="3.60.10.10">
    <property type="entry name" value="Endonuclease/exonuclease/phosphatase"/>
    <property type="match status" value="1"/>
</dbReference>
<gene>
    <name evidence="17" type="ORF">K491DRAFT_700850</name>
</gene>
<evidence type="ECO:0000259" key="16">
    <source>
        <dbReference type="Pfam" id="PF03847"/>
    </source>
</evidence>
<dbReference type="GO" id="GO:0046982">
    <property type="term" value="F:protein heterodimerization activity"/>
    <property type="evidence" value="ECO:0007669"/>
    <property type="project" value="InterPro"/>
</dbReference>
<evidence type="ECO:0000256" key="2">
    <source>
        <dbReference type="ARBA" id="ARBA00004760"/>
    </source>
</evidence>
<dbReference type="OrthoDB" id="387657at2759"/>
<dbReference type="InterPro" id="IPR036691">
    <property type="entry name" value="Endo/exonu/phosph_ase_sf"/>
</dbReference>
<feature type="region of interest" description="Disordered" evidence="13">
    <location>
        <begin position="776"/>
        <end position="950"/>
    </location>
</feature>
<dbReference type="SUPFAM" id="SSF56219">
    <property type="entry name" value="DNase I-like"/>
    <property type="match status" value="1"/>
</dbReference>
<feature type="compositionally biased region" description="Low complexity" evidence="13">
    <location>
        <begin position="602"/>
        <end position="661"/>
    </location>
</feature>
<dbReference type="GO" id="GO:0004767">
    <property type="term" value="F:sphingomyelin phosphodiesterase activity"/>
    <property type="evidence" value="ECO:0007669"/>
    <property type="project" value="InterPro"/>
</dbReference>
<comment type="subcellular location">
    <subcellularLocation>
        <location evidence="1">Membrane</location>
        <topology evidence="1">Multi-pass membrane protein</topology>
    </subcellularLocation>
</comment>
<dbReference type="InterPro" id="IPR038772">
    <property type="entry name" value="Sph/SMPD2-like"/>
</dbReference>
<feature type="compositionally biased region" description="Pro residues" evidence="13">
    <location>
        <begin position="683"/>
        <end position="694"/>
    </location>
</feature>
<proteinExistence type="inferred from homology"/>
<reference evidence="17" key="1">
    <citation type="journal article" date="2020" name="Stud. Mycol.">
        <title>101 Dothideomycetes genomes: a test case for predicting lifestyles and emergence of pathogens.</title>
        <authorList>
            <person name="Haridas S."/>
            <person name="Albert R."/>
            <person name="Binder M."/>
            <person name="Bloem J."/>
            <person name="Labutti K."/>
            <person name="Salamov A."/>
            <person name="Andreopoulos B."/>
            <person name="Baker S."/>
            <person name="Barry K."/>
            <person name="Bills G."/>
            <person name="Bluhm B."/>
            <person name="Cannon C."/>
            <person name="Castanera R."/>
            <person name="Culley D."/>
            <person name="Daum C."/>
            <person name="Ezra D."/>
            <person name="Gonzalez J."/>
            <person name="Henrissat B."/>
            <person name="Kuo A."/>
            <person name="Liang C."/>
            <person name="Lipzen A."/>
            <person name="Lutzoni F."/>
            <person name="Magnuson J."/>
            <person name="Mondo S."/>
            <person name="Nolan M."/>
            <person name="Ohm R."/>
            <person name="Pangilinan J."/>
            <person name="Park H.-J."/>
            <person name="Ramirez L."/>
            <person name="Alfaro M."/>
            <person name="Sun H."/>
            <person name="Tritt A."/>
            <person name="Yoshinaga Y."/>
            <person name="Zwiers L.-H."/>
            <person name="Turgeon B."/>
            <person name="Goodwin S."/>
            <person name="Spatafora J."/>
            <person name="Crous P."/>
            <person name="Grigoriev I."/>
        </authorList>
    </citation>
    <scope>NUCLEOTIDE SEQUENCE</scope>
    <source>
        <strain evidence="17">CBS 122681</strain>
    </source>
</reference>
<evidence type="ECO:0000256" key="12">
    <source>
        <dbReference type="ARBA" id="ARBA00023136"/>
    </source>
</evidence>
<dbReference type="Pfam" id="PF03847">
    <property type="entry name" value="TFIID_20kDa"/>
    <property type="match status" value="1"/>
</dbReference>
<feature type="compositionally biased region" description="Polar residues" evidence="13">
    <location>
        <begin position="828"/>
        <end position="840"/>
    </location>
</feature>
<dbReference type="GO" id="GO:0005669">
    <property type="term" value="C:transcription factor TFIID complex"/>
    <property type="evidence" value="ECO:0007669"/>
    <property type="project" value="InterPro"/>
</dbReference>
<feature type="compositionally biased region" description="Low complexity" evidence="13">
    <location>
        <begin position="778"/>
        <end position="805"/>
    </location>
</feature>
<dbReference type="GO" id="GO:0046872">
    <property type="term" value="F:metal ion binding"/>
    <property type="evidence" value="ECO:0007669"/>
    <property type="project" value="UniProtKB-KW"/>
</dbReference>
<name>A0A6A6TP33_9PLEO</name>
<feature type="region of interest" description="Disordered" evidence="13">
    <location>
        <begin position="733"/>
        <end position="753"/>
    </location>
</feature>
<feature type="compositionally biased region" description="Low complexity" evidence="13">
    <location>
        <begin position="816"/>
        <end position="827"/>
    </location>
</feature>
<keyword evidence="8" id="KW-0460">Magnesium</keyword>
<evidence type="ECO:0000256" key="5">
    <source>
        <dbReference type="ARBA" id="ARBA00022692"/>
    </source>
</evidence>
<keyword evidence="18" id="KW-1185">Reference proteome</keyword>
<dbReference type="Gene3D" id="1.10.20.10">
    <property type="entry name" value="Histone, subunit A"/>
    <property type="match status" value="1"/>
</dbReference>
<dbReference type="AlphaFoldDB" id="A0A6A6TP33"/>
<keyword evidence="10 14" id="KW-1133">Transmembrane helix</keyword>
<keyword evidence="5 14" id="KW-0812">Transmembrane</keyword>
<evidence type="ECO:0000256" key="13">
    <source>
        <dbReference type="SAM" id="MobiDB-lite"/>
    </source>
</evidence>
<feature type="compositionally biased region" description="Polar residues" evidence="13">
    <location>
        <begin position="476"/>
        <end position="488"/>
    </location>
</feature>
<evidence type="ECO:0000313" key="18">
    <source>
        <dbReference type="Proteomes" id="UP000799324"/>
    </source>
</evidence>
<evidence type="ECO:0000256" key="3">
    <source>
        <dbReference type="ARBA" id="ARBA00004991"/>
    </source>
</evidence>